<dbReference type="Proteomes" id="UP000269721">
    <property type="component" value="Unassembled WGS sequence"/>
</dbReference>
<dbReference type="InterPro" id="IPR006671">
    <property type="entry name" value="Cyclin_N"/>
</dbReference>
<dbReference type="PANTHER" id="PTHR15615">
    <property type="match status" value="1"/>
</dbReference>
<dbReference type="GO" id="GO:0019901">
    <property type="term" value="F:protein kinase binding"/>
    <property type="evidence" value="ECO:0007669"/>
    <property type="project" value="InterPro"/>
</dbReference>
<dbReference type="PANTHER" id="PTHR15615:SF27">
    <property type="entry name" value="PHO85 CYCLIN CLG1"/>
    <property type="match status" value="1"/>
</dbReference>
<gene>
    <name evidence="2" type="ORF">BDK51DRAFT_32258</name>
</gene>
<dbReference type="EMBL" id="KZ998890">
    <property type="protein sequence ID" value="RKO85639.1"/>
    <property type="molecule type" value="Genomic_DNA"/>
</dbReference>
<dbReference type="InterPro" id="IPR013922">
    <property type="entry name" value="Cyclin_PHO80-like"/>
</dbReference>
<proteinExistence type="predicted"/>
<dbReference type="CDD" id="cd20557">
    <property type="entry name" value="CYCLIN_ScPCL1-like"/>
    <property type="match status" value="1"/>
</dbReference>
<dbReference type="Gene3D" id="1.10.472.10">
    <property type="entry name" value="Cyclin-like"/>
    <property type="match status" value="1"/>
</dbReference>
<dbReference type="Pfam" id="PF00134">
    <property type="entry name" value="Cyclin_N"/>
    <property type="match status" value="1"/>
</dbReference>
<dbReference type="AlphaFoldDB" id="A0A4P9W0I4"/>
<dbReference type="GO" id="GO:0016538">
    <property type="term" value="F:cyclin-dependent protein serine/threonine kinase regulator activity"/>
    <property type="evidence" value="ECO:0007669"/>
    <property type="project" value="TreeGrafter"/>
</dbReference>
<dbReference type="GO" id="GO:0000307">
    <property type="term" value="C:cyclin-dependent protein kinase holoenzyme complex"/>
    <property type="evidence" value="ECO:0007669"/>
    <property type="project" value="TreeGrafter"/>
</dbReference>
<dbReference type="OrthoDB" id="244495at2759"/>
<protein>
    <recommendedName>
        <fullName evidence="1">Cyclin N-terminal domain-containing protein</fullName>
    </recommendedName>
</protein>
<accession>A0A4P9W0I4</accession>
<dbReference type="InterPro" id="IPR036915">
    <property type="entry name" value="Cyclin-like_sf"/>
</dbReference>
<evidence type="ECO:0000259" key="1">
    <source>
        <dbReference type="Pfam" id="PF00134"/>
    </source>
</evidence>
<reference evidence="3" key="1">
    <citation type="journal article" date="2018" name="Nat. Microbiol.">
        <title>Leveraging single-cell genomics to expand the fungal tree of life.</title>
        <authorList>
            <person name="Ahrendt S.R."/>
            <person name="Quandt C.A."/>
            <person name="Ciobanu D."/>
            <person name="Clum A."/>
            <person name="Salamov A."/>
            <person name="Andreopoulos B."/>
            <person name="Cheng J.F."/>
            <person name="Woyke T."/>
            <person name="Pelin A."/>
            <person name="Henrissat B."/>
            <person name="Reynolds N.K."/>
            <person name="Benny G.L."/>
            <person name="Smith M.E."/>
            <person name="James T.Y."/>
            <person name="Grigoriev I.V."/>
        </authorList>
    </citation>
    <scope>NUCLEOTIDE SEQUENCE [LARGE SCALE GENOMIC DNA]</scope>
</reference>
<dbReference type="GO" id="GO:0005634">
    <property type="term" value="C:nucleus"/>
    <property type="evidence" value="ECO:0007669"/>
    <property type="project" value="TreeGrafter"/>
</dbReference>
<name>A0A4P9W0I4_9FUNG</name>
<feature type="domain" description="Cyclin N-terminal" evidence="1">
    <location>
        <begin position="5"/>
        <end position="87"/>
    </location>
</feature>
<evidence type="ECO:0000313" key="2">
    <source>
        <dbReference type="EMBL" id="RKO85639.1"/>
    </source>
</evidence>
<dbReference type="SUPFAM" id="SSF47954">
    <property type="entry name" value="Cyclin-like"/>
    <property type="match status" value="1"/>
</dbReference>
<keyword evidence="3" id="KW-1185">Reference proteome</keyword>
<organism evidence="2 3">
    <name type="scientific">Blyttiomyces helicus</name>
    <dbReference type="NCBI Taxonomy" id="388810"/>
    <lineage>
        <taxon>Eukaryota</taxon>
        <taxon>Fungi</taxon>
        <taxon>Fungi incertae sedis</taxon>
        <taxon>Chytridiomycota</taxon>
        <taxon>Chytridiomycota incertae sedis</taxon>
        <taxon>Chytridiomycetes</taxon>
        <taxon>Chytridiomycetes incertae sedis</taxon>
        <taxon>Blyttiomyces</taxon>
    </lineage>
</organism>
<evidence type="ECO:0000313" key="3">
    <source>
        <dbReference type="Proteomes" id="UP000269721"/>
    </source>
</evidence>
<sequence length="143" mass="15326">MLLARTQVSLSVVLLALKYIQRASVAGASAETLPLPILFLTALLLANKFTDDDRFSNSAWADAAGVEAAELNRAERVVLAALEFNLNVSEEEYAEWLAFVEKAVAVLCEPTPSAPAPFPAPSYGAFAGFGLPYATVPFVNTKY</sequence>